<dbReference type="Gene3D" id="1.10.10.10">
    <property type="entry name" value="Winged helix-like DNA-binding domain superfamily/Winged helix DNA-binding domain"/>
    <property type="match status" value="1"/>
</dbReference>
<dbReference type="GO" id="GO:0003677">
    <property type="term" value="F:DNA binding"/>
    <property type="evidence" value="ECO:0007669"/>
    <property type="project" value="InterPro"/>
</dbReference>
<dbReference type="Pfam" id="PF13188">
    <property type="entry name" value="PAS_8"/>
    <property type="match status" value="1"/>
</dbReference>
<dbReference type="SMART" id="SM00421">
    <property type="entry name" value="HTH_LUXR"/>
    <property type="match status" value="1"/>
</dbReference>
<dbReference type="GO" id="GO:0006355">
    <property type="term" value="P:regulation of DNA-templated transcription"/>
    <property type="evidence" value="ECO:0007669"/>
    <property type="project" value="InterPro"/>
</dbReference>
<sequence length="392" mass="41159">MADRERDLADCVGAIYEAAMGNGGWLGVGDRLCRLFDARTAVFRVDGEGSGLHNLLRPTTASEALYAAYFHRVDPFRAQARRDFSTGRARHVGTAKLGPEIVPEDQYLRSEFYTDFARRNGMRHMMSGMVGVRVASPLSLYRDSGAEAFDGSDLRRLETLLPHLQRALELQRRLGLQAEAASVSRTAVDALPVGLLLVDAGLGVRFANAAAAAHLGRPGAPASLAHAGPRLDGGTYLSPRHRDDAVRLRQLVASATSGGVGGSLRLRADEPDGDRPPVAVMTVSPAPATLAAEAGAGTEPFALIVVHDVARGVAPPVGMLCDVFGLSQAEAEVAVALAGGVSAEEVARQRAVALGTVRSQVRAILDKSGAANLRDLERSLATLGALVPQGPG</sequence>
<dbReference type="InterPro" id="IPR000014">
    <property type="entry name" value="PAS"/>
</dbReference>
<proteinExistence type="predicted"/>
<dbReference type="InterPro" id="IPR035965">
    <property type="entry name" value="PAS-like_dom_sf"/>
</dbReference>
<dbReference type="InterPro" id="IPR016032">
    <property type="entry name" value="Sig_transdc_resp-reg_C-effctor"/>
</dbReference>
<dbReference type="EMBL" id="JALPRX010000132">
    <property type="protein sequence ID" value="MCK8787567.1"/>
    <property type="molecule type" value="Genomic_DNA"/>
</dbReference>
<keyword evidence="3" id="KW-1185">Reference proteome</keyword>
<dbReference type="SUPFAM" id="SSF46894">
    <property type="entry name" value="C-terminal effector domain of the bipartite response regulators"/>
    <property type="match status" value="1"/>
</dbReference>
<name>A0A9X1YD37_9PROT</name>
<evidence type="ECO:0000259" key="1">
    <source>
        <dbReference type="SMART" id="SM00421"/>
    </source>
</evidence>
<dbReference type="InterPro" id="IPR036388">
    <property type="entry name" value="WH-like_DNA-bd_sf"/>
</dbReference>
<protein>
    <submittedName>
        <fullName evidence="2">PAS domain-containing protein</fullName>
    </submittedName>
</protein>
<reference evidence="2" key="1">
    <citation type="submission" date="2022-04" db="EMBL/GenBank/DDBJ databases">
        <title>Roseomonas acroporae sp. nov., isolated from coral Acropora digitifera.</title>
        <authorList>
            <person name="Sun H."/>
        </authorList>
    </citation>
    <scope>NUCLEOTIDE SEQUENCE</scope>
    <source>
        <strain evidence="2">NAR14</strain>
    </source>
</reference>
<organism evidence="2 3">
    <name type="scientific">Roseomonas acroporae</name>
    <dbReference type="NCBI Taxonomy" id="2937791"/>
    <lineage>
        <taxon>Bacteria</taxon>
        <taxon>Pseudomonadati</taxon>
        <taxon>Pseudomonadota</taxon>
        <taxon>Alphaproteobacteria</taxon>
        <taxon>Acetobacterales</taxon>
        <taxon>Roseomonadaceae</taxon>
        <taxon>Roseomonas</taxon>
    </lineage>
</organism>
<evidence type="ECO:0000313" key="2">
    <source>
        <dbReference type="EMBL" id="MCK8787567.1"/>
    </source>
</evidence>
<feature type="domain" description="HTH luxR-type" evidence="1">
    <location>
        <begin position="323"/>
        <end position="380"/>
    </location>
</feature>
<dbReference type="InterPro" id="IPR000792">
    <property type="entry name" value="Tscrpt_reg_LuxR_C"/>
</dbReference>
<dbReference type="RefSeq" id="WP_248669615.1">
    <property type="nucleotide sequence ID" value="NZ_JALPRX010000132.1"/>
</dbReference>
<gene>
    <name evidence="2" type="ORF">M0638_24685</name>
</gene>
<dbReference type="Proteomes" id="UP001139516">
    <property type="component" value="Unassembled WGS sequence"/>
</dbReference>
<comment type="caution">
    <text evidence="2">The sequence shown here is derived from an EMBL/GenBank/DDBJ whole genome shotgun (WGS) entry which is preliminary data.</text>
</comment>
<accession>A0A9X1YD37</accession>
<evidence type="ECO:0000313" key="3">
    <source>
        <dbReference type="Proteomes" id="UP001139516"/>
    </source>
</evidence>
<dbReference type="SUPFAM" id="SSF55785">
    <property type="entry name" value="PYP-like sensor domain (PAS domain)"/>
    <property type="match status" value="1"/>
</dbReference>
<dbReference type="AlphaFoldDB" id="A0A9X1YD37"/>